<dbReference type="Proteomes" id="UP000026984">
    <property type="component" value="Segment"/>
</dbReference>
<organism evidence="1 2">
    <name type="scientific">Cronobacter phage CR8</name>
    <dbReference type="NCBI Taxonomy" id="1327934"/>
    <lineage>
        <taxon>Viruses</taxon>
        <taxon>Duplodnaviria</taxon>
        <taxon>Heunggongvirae</taxon>
        <taxon>Uroviricota</taxon>
        <taxon>Caudoviricetes</taxon>
        <taxon>Vequintavirinae</taxon>
        <taxon>Certrevirus</taxon>
        <taxon>Certrevirus CR8</taxon>
    </lineage>
</organism>
<protein>
    <submittedName>
        <fullName evidence="1">Uncharacterized protein</fullName>
    </submittedName>
</protein>
<evidence type="ECO:0000313" key="2">
    <source>
        <dbReference type="Proteomes" id="UP000026984"/>
    </source>
</evidence>
<gene>
    <name evidence="1" type="ORF">CR8_145</name>
</gene>
<accession>A0A060ACM8</accession>
<sequence length="85" mass="9466">MFEVFAGMCFYAAAALKQCDDYTVEAYDDQLTCEIVANGYRQDPRWINPACIPGPEVEAMPEGEPLLEPIPAANHLNVNPAQKEY</sequence>
<dbReference type="EMBL" id="KC954774">
    <property type="protein sequence ID" value="AIA64675.1"/>
    <property type="molecule type" value="Genomic_DNA"/>
</dbReference>
<dbReference type="RefSeq" id="YP_009042382.1">
    <property type="nucleotide sequence ID" value="NC_024354.1"/>
</dbReference>
<keyword evidence="2" id="KW-1185">Reference proteome</keyword>
<dbReference type="KEGG" id="vg:19686896"/>
<reference evidence="1 2" key="1">
    <citation type="submission" date="2013-04" db="EMBL/GenBank/DDBJ databases">
        <title>Complete Genome Sequence of Cronobacter sakazakii Bacteriophage CR8.</title>
        <authorList>
            <person name="Kim Y."/>
            <person name="Shin H."/>
            <person name="Ryu S."/>
        </authorList>
    </citation>
    <scope>NUCLEOTIDE SEQUENCE [LARGE SCALE GENOMIC DNA]</scope>
</reference>
<dbReference type="GeneID" id="19686896"/>
<proteinExistence type="predicted"/>
<name>A0A060ACM8_9CAUD</name>
<evidence type="ECO:0000313" key="1">
    <source>
        <dbReference type="EMBL" id="AIA64675.1"/>
    </source>
</evidence>